<dbReference type="Proteomes" id="UP000388235">
    <property type="component" value="Chromosome"/>
</dbReference>
<keyword evidence="2" id="KW-1185">Reference proteome</keyword>
<dbReference type="EC" id="5.1.3.32" evidence="1"/>
<dbReference type="OrthoDB" id="9799608at2"/>
<dbReference type="EMBL" id="CP045871">
    <property type="protein sequence ID" value="QGG80486.1"/>
    <property type="molecule type" value="Genomic_DNA"/>
</dbReference>
<evidence type="ECO:0000313" key="1">
    <source>
        <dbReference type="EMBL" id="QGG80486.1"/>
    </source>
</evidence>
<dbReference type="AlphaFoldDB" id="A0A5Q2QEN4"/>
<dbReference type="Gene3D" id="3.30.70.100">
    <property type="match status" value="1"/>
</dbReference>
<dbReference type="SUPFAM" id="SSF54909">
    <property type="entry name" value="Dimeric alpha+beta barrel"/>
    <property type="match status" value="1"/>
</dbReference>
<protein>
    <submittedName>
        <fullName evidence="1">L-rhamnose mutarotase</fullName>
        <ecNumber evidence="1">5.1.3.32</ecNumber>
    </submittedName>
</protein>
<accession>A0A5Q2QEN4</accession>
<dbReference type="GO" id="GO:0062192">
    <property type="term" value="F:L-rhamnose mutarotase activity"/>
    <property type="evidence" value="ECO:0007669"/>
    <property type="project" value="UniProtKB-EC"/>
</dbReference>
<dbReference type="PANTHER" id="PTHR34389:SF2">
    <property type="entry name" value="L-RHAMNOSE MUTAROTASE"/>
    <property type="match status" value="1"/>
</dbReference>
<gene>
    <name evidence="1" type="ORF">GH975_07830</name>
</gene>
<proteinExistence type="predicted"/>
<dbReference type="Pfam" id="PF05336">
    <property type="entry name" value="rhaM"/>
    <property type="match status" value="1"/>
</dbReference>
<dbReference type="PANTHER" id="PTHR34389">
    <property type="entry name" value="L-RHAMNOSE MUTAROTASE"/>
    <property type="match status" value="1"/>
</dbReference>
<sequence>MKRDAFVMYLNPGMSEEYQARHDDIWPALVSALHKHGVSDYFIFIEPQTHQLFATYCITDNFDADALRAEPIMQTWWQSMAPLMATKPNSNEPSSVALLPVFHML</sequence>
<dbReference type="KEGG" id="llp:GH975_07830"/>
<name>A0A5Q2QEN4_9GAMM</name>
<keyword evidence="1" id="KW-0413">Isomerase</keyword>
<dbReference type="RefSeq" id="WP_153713990.1">
    <property type="nucleotide sequence ID" value="NZ_CP045871.1"/>
</dbReference>
<evidence type="ECO:0000313" key="2">
    <source>
        <dbReference type="Proteomes" id="UP000388235"/>
    </source>
</evidence>
<dbReference type="InterPro" id="IPR008000">
    <property type="entry name" value="Rham/fucose_mutarotase"/>
</dbReference>
<reference evidence="1 2" key="1">
    <citation type="submission" date="2019-11" db="EMBL/GenBank/DDBJ databases">
        <authorList>
            <person name="Khan S.A."/>
            <person name="Jeon C.O."/>
            <person name="Chun B.H."/>
        </authorList>
    </citation>
    <scope>NUCLEOTIDE SEQUENCE [LARGE SCALE GENOMIC DNA]</scope>
    <source>
        <strain evidence="1 2">IMCC 1097</strain>
    </source>
</reference>
<organism evidence="1 2">
    <name type="scientific">Litorivicinus lipolyticus</name>
    <dbReference type="NCBI Taxonomy" id="418701"/>
    <lineage>
        <taxon>Bacteria</taxon>
        <taxon>Pseudomonadati</taxon>
        <taxon>Pseudomonadota</taxon>
        <taxon>Gammaproteobacteria</taxon>
        <taxon>Oceanospirillales</taxon>
        <taxon>Litorivicinaceae</taxon>
        <taxon>Litorivicinus</taxon>
    </lineage>
</organism>
<dbReference type="InterPro" id="IPR011008">
    <property type="entry name" value="Dimeric_a/b-barrel"/>
</dbReference>
<dbReference type="GO" id="GO:0019301">
    <property type="term" value="P:rhamnose catabolic process"/>
    <property type="evidence" value="ECO:0007669"/>
    <property type="project" value="TreeGrafter"/>
</dbReference>